<protein>
    <submittedName>
        <fullName evidence="1">Zinc finger BED-type containing 8</fullName>
    </submittedName>
</protein>
<reference evidence="1 2" key="1">
    <citation type="journal article" date="2020" name="G3 (Bethesda)">
        <title>Draft Genome of the Common Snapping Turtle, Chelydra serpentina, a Model for Phenotypic Plasticity in Reptiles.</title>
        <authorList>
            <person name="Das D."/>
            <person name="Singh S.K."/>
            <person name="Bierstedt J."/>
            <person name="Erickson A."/>
            <person name="Galli G.L.J."/>
            <person name="Crossley D.A. 2nd"/>
            <person name="Rhen T."/>
        </authorList>
    </citation>
    <scope>NUCLEOTIDE SEQUENCE [LARGE SCALE GENOMIC DNA]</scope>
    <source>
        <strain evidence="1">KW</strain>
    </source>
</reference>
<keyword evidence="2" id="KW-1185">Reference proteome</keyword>
<sequence>MDEGRTTTASFVEAAQEIIKQGKPFTDGEYVKECFIKTSEHLFGDFKHEDGIVKKIRVMPLSAKTVKDRTIKMATDVTSQEVSDIRSALGFSIACDETCDVDDFAQVALLGRYINDQGPQEELIALLPLKGQTRRKDIASAVTECLKQKDININRIISIATDGAPSMKGAHKDFFTLKKYGAQCNFISLHNPPGGTVCTNLYRGNLKSNGNGCTGC</sequence>
<gene>
    <name evidence="1" type="ORF">G0U57_018638</name>
</gene>
<proteinExistence type="predicted"/>
<comment type="caution">
    <text evidence="1">The sequence shown here is derived from an EMBL/GenBank/DDBJ whole genome shotgun (WGS) entry which is preliminary data.</text>
</comment>
<dbReference type="AlphaFoldDB" id="A0A8T1SYS8"/>
<accession>A0A8T1SYS8</accession>
<dbReference type="PANTHER" id="PTHR45913:SF10">
    <property type="entry name" value="DUF4371 DOMAIN-CONTAINING PROTEIN"/>
    <property type="match status" value="1"/>
</dbReference>
<dbReference type="Proteomes" id="UP000765507">
    <property type="component" value="Unassembled WGS sequence"/>
</dbReference>
<dbReference type="PANTHER" id="PTHR45913">
    <property type="entry name" value="EPM2A-INTERACTING PROTEIN 1"/>
    <property type="match status" value="1"/>
</dbReference>
<evidence type="ECO:0000313" key="1">
    <source>
        <dbReference type="EMBL" id="KAG6933703.1"/>
    </source>
</evidence>
<name>A0A8T1SYS8_CHESE</name>
<evidence type="ECO:0000313" key="2">
    <source>
        <dbReference type="Proteomes" id="UP000765507"/>
    </source>
</evidence>
<dbReference type="OrthoDB" id="8934564at2759"/>
<dbReference type="EMBL" id="JAHGAV010000069">
    <property type="protein sequence ID" value="KAG6933703.1"/>
    <property type="molecule type" value="Genomic_DNA"/>
</dbReference>
<organism evidence="1 2">
    <name type="scientific">Chelydra serpentina</name>
    <name type="common">Snapping turtle</name>
    <name type="synonym">Testudo serpentina</name>
    <dbReference type="NCBI Taxonomy" id="8475"/>
    <lineage>
        <taxon>Eukaryota</taxon>
        <taxon>Metazoa</taxon>
        <taxon>Chordata</taxon>
        <taxon>Craniata</taxon>
        <taxon>Vertebrata</taxon>
        <taxon>Euteleostomi</taxon>
        <taxon>Archelosauria</taxon>
        <taxon>Testudinata</taxon>
        <taxon>Testudines</taxon>
        <taxon>Cryptodira</taxon>
        <taxon>Durocryptodira</taxon>
        <taxon>Americhelydia</taxon>
        <taxon>Chelydroidea</taxon>
        <taxon>Chelydridae</taxon>
        <taxon>Chelydra</taxon>
    </lineage>
</organism>